<sequence>RIYEMASDRPTAEPLLRKWVSWARRCRLTPFKKLGATIRDHLTGILRHFDTGLSNGQVEAFNAQIQAAKARAKGYRTDANLIAISYLLCAKLRHLPRHPWLHAPHQT</sequence>
<dbReference type="InterPro" id="IPR002560">
    <property type="entry name" value="Transposase_DDE"/>
</dbReference>
<evidence type="ECO:0000259" key="1">
    <source>
        <dbReference type="Pfam" id="PF01610"/>
    </source>
</evidence>
<protein>
    <submittedName>
        <fullName evidence="3">Transposase</fullName>
    </submittedName>
</protein>
<dbReference type="PANTHER" id="PTHR33498">
    <property type="entry name" value="TRANSPOSASE FOR INSERTION SEQUENCE ELEMENT IS1557"/>
    <property type="match status" value="1"/>
</dbReference>
<proteinExistence type="predicted"/>
<gene>
    <name evidence="2" type="ORF">SAMN02745204_01947</name>
    <name evidence="3" type="ORF">SAMN02745204_02108</name>
</gene>
<evidence type="ECO:0000313" key="3">
    <source>
        <dbReference type="EMBL" id="SHF24890.1"/>
    </source>
</evidence>
<reference evidence="3" key="2">
    <citation type="submission" date="2016-11" db="EMBL/GenBank/DDBJ databases">
        <authorList>
            <person name="Jaros S."/>
            <person name="Januszkiewicz K."/>
            <person name="Wedrychowicz H."/>
        </authorList>
    </citation>
    <scope>NUCLEOTIDE SEQUENCE [LARGE SCALE GENOMIC DNA]</scope>
    <source>
        <strain evidence="3">DSM 14834</strain>
    </source>
</reference>
<dbReference type="EMBL" id="FQUK01000037">
    <property type="protein sequence ID" value="SHF17734.1"/>
    <property type="molecule type" value="Genomic_DNA"/>
</dbReference>
<feature type="non-terminal residue" evidence="3">
    <location>
        <position position="1"/>
    </location>
</feature>
<dbReference type="InterPro" id="IPR047951">
    <property type="entry name" value="Transpos_ISL3"/>
</dbReference>
<evidence type="ECO:0000313" key="4">
    <source>
        <dbReference type="Proteomes" id="UP000242857"/>
    </source>
</evidence>
<evidence type="ECO:0000313" key="2">
    <source>
        <dbReference type="EMBL" id="SHF17734.1"/>
    </source>
</evidence>
<dbReference type="PANTHER" id="PTHR33498:SF1">
    <property type="entry name" value="TRANSPOSASE FOR INSERTION SEQUENCE ELEMENT IS1557"/>
    <property type="match status" value="1"/>
</dbReference>
<feature type="domain" description="Transposase IS204/IS1001/IS1096/IS1165 DDE" evidence="1">
    <location>
        <begin position="6"/>
        <end position="83"/>
    </location>
</feature>
<dbReference type="AlphaFoldDB" id="A0A1M5A3J8"/>
<dbReference type="OrthoDB" id="9795682at2"/>
<dbReference type="Proteomes" id="UP000242857">
    <property type="component" value="Unassembled WGS sequence"/>
</dbReference>
<keyword evidence="4" id="KW-1185">Reference proteome</keyword>
<reference evidence="4" key="1">
    <citation type="submission" date="2016-11" db="EMBL/GenBank/DDBJ databases">
        <authorList>
            <person name="Varghese N."/>
            <person name="Submissions S."/>
        </authorList>
    </citation>
    <scope>NUCLEOTIDE SEQUENCE [LARGE SCALE GENOMIC DNA]</scope>
    <source>
        <strain evidence="4">DSM 14834</strain>
    </source>
</reference>
<name>A0A1M5A3J8_9GAMM</name>
<accession>A0A1M5A3J8</accession>
<dbReference type="RefSeq" id="WP_143148894.1">
    <property type="nucleotide sequence ID" value="NZ_FQUK01000037.1"/>
</dbReference>
<dbReference type="EMBL" id="FQUK01000046">
    <property type="protein sequence ID" value="SHF24890.1"/>
    <property type="molecule type" value="Genomic_DNA"/>
</dbReference>
<organism evidence="3 4">
    <name type="scientific">Thermomonas hydrothermalis</name>
    <dbReference type="NCBI Taxonomy" id="213588"/>
    <lineage>
        <taxon>Bacteria</taxon>
        <taxon>Pseudomonadati</taxon>
        <taxon>Pseudomonadota</taxon>
        <taxon>Gammaproteobacteria</taxon>
        <taxon>Lysobacterales</taxon>
        <taxon>Lysobacteraceae</taxon>
        <taxon>Thermomonas</taxon>
    </lineage>
</organism>
<dbReference type="Pfam" id="PF01610">
    <property type="entry name" value="DDE_Tnp_ISL3"/>
    <property type="match status" value="1"/>
</dbReference>